<accession>A0ABX3UDK9</accession>
<organism evidence="2 3">
    <name type="scientific">Kluyvera intermedia</name>
    <name type="common">Enterobacter intermedius</name>
    <dbReference type="NCBI Taxonomy" id="61648"/>
    <lineage>
        <taxon>Bacteria</taxon>
        <taxon>Pseudomonadati</taxon>
        <taxon>Pseudomonadota</taxon>
        <taxon>Gammaproteobacteria</taxon>
        <taxon>Enterobacterales</taxon>
        <taxon>Enterobacteriaceae</taxon>
        <taxon>Kluyvera</taxon>
    </lineage>
</organism>
<feature type="region of interest" description="Disordered" evidence="1">
    <location>
        <begin position="50"/>
        <end position="72"/>
    </location>
</feature>
<comment type="caution">
    <text evidence="2">The sequence shown here is derived from an EMBL/GenBank/DDBJ whole genome shotgun (WGS) entry which is preliminary data.</text>
</comment>
<evidence type="ECO:0000313" key="2">
    <source>
        <dbReference type="EMBL" id="ORJ49432.1"/>
    </source>
</evidence>
<name>A0ABX3UDK9_KLUIN</name>
<dbReference type="EMBL" id="MWPR01000023">
    <property type="protein sequence ID" value="ORJ49432.1"/>
    <property type="molecule type" value="Genomic_DNA"/>
</dbReference>
<keyword evidence="2" id="KW-0614">Plasmid</keyword>
<reference evidence="2 3" key="1">
    <citation type="submission" date="2017-02" db="EMBL/GenBank/DDBJ databases">
        <title>Draft genome sequence of a Kluyvera intermedia isolate from a patient with a pancreatic abscess.</title>
        <authorList>
            <person name="Thele R."/>
        </authorList>
    </citation>
    <scope>NUCLEOTIDE SEQUENCE [LARGE SCALE GENOMIC DNA]</scope>
    <source>
        <strain evidence="2 3">FOSA7093</strain>
        <plasmid evidence="2">unnamed2</plasmid>
    </source>
</reference>
<dbReference type="RefSeq" id="WP_085006649.1">
    <property type="nucleotide sequence ID" value="NZ_MWPR01000023.1"/>
</dbReference>
<geneLocation type="plasmid" evidence="2">
    <name>unnamed2</name>
</geneLocation>
<keyword evidence="3" id="KW-1185">Reference proteome</keyword>
<protein>
    <submittedName>
        <fullName evidence="2">Uncharacterized protein</fullName>
    </submittedName>
</protein>
<gene>
    <name evidence="2" type="ORF">B2M27_15620</name>
</gene>
<evidence type="ECO:0000256" key="1">
    <source>
        <dbReference type="SAM" id="MobiDB-lite"/>
    </source>
</evidence>
<evidence type="ECO:0000313" key="3">
    <source>
        <dbReference type="Proteomes" id="UP000192521"/>
    </source>
</evidence>
<sequence length="72" mass="8068">MASHLPEGWYTILRILNNNNSFEPVCMEEHWITSDSELFDIIDTKRGRTTLDTPVMQTSASKSPPTAAQSAD</sequence>
<proteinExistence type="predicted"/>
<dbReference type="Proteomes" id="UP000192521">
    <property type="component" value="Unassembled WGS sequence"/>
</dbReference>